<comment type="caution">
    <text evidence="1">The sequence shown here is derived from an EMBL/GenBank/DDBJ whole genome shotgun (WGS) entry which is preliminary data.</text>
</comment>
<evidence type="ECO:0000313" key="1">
    <source>
        <dbReference type="EMBL" id="RJG37353.1"/>
    </source>
</evidence>
<protein>
    <submittedName>
        <fullName evidence="1">Uncharacterized protein</fullName>
    </submittedName>
</protein>
<feature type="non-terminal residue" evidence="1">
    <location>
        <position position="219"/>
    </location>
</feature>
<reference evidence="1 2" key="2">
    <citation type="submission" date="2019-01" db="EMBL/GenBank/DDBJ databases">
        <title>Motilimonas pumilus sp. nov., isolated from the gut of sea cucumber (Apostichopus japonicus).</title>
        <authorList>
            <person name="Wang F.-Q."/>
            <person name="Ren L.-H."/>
            <person name="Lin Y.-W."/>
            <person name="Sun G.-H."/>
            <person name="Du Z.-J."/>
            <person name="Zhao J.-X."/>
            <person name="Liu X.-J."/>
            <person name="Liu L.-J."/>
        </authorList>
    </citation>
    <scope>NUCLEOTIDE SEQUENCE [LARGE SCALE GENOMIC DNA]</scope>
    <source>
        <strain evidence="1 2">PLHSC7-2</strain>
    </source>
</reference>
<dbReference type="RefSeq" id="WP_147378807.1">
    <property type="nucleotide sequence ID" value="NZ_QZCH01000052.1"/>
</dbReference>
<reference evidence="1 2" key="1">
    <citation type="submission" date="2018-09" db="EMBL/GenBank/DDBJ databases">
        <authorList>
            <person name="Wang F."/>
        </authorList>
    </citation>
    <scope>NUCLEOTIDE SEQUENCE [LARGE SCALE GENOMIC DNA]</scope>
    <source>
        <strain evidence="1 2">PLHSC7-2</strain>
    </source>
</reference>
<sequence length="219" mass="25304">MRVKEIDTIHGVDCYAHAGEKLCYVYKDESTLYIENESYDFGRETTQHSLAITDEYLKWETDEGAVLIYSITQGKVVTTFNDPERPVYLFSHNKLYDGCILINEGGNDDWYKYNLATESKEAITVPDLYYRYCYCHETQQHVVLGRERLQKQGQNGADDEYVEDTICFDSDFKPRWTLSLRGRTSNGVKEVTLRLDAVLGIYDGKLWLKLSSNDIVALD</sequence>
<dbReference type="Proteomes" id="UP000283255">
    <property type="component" value="Unassembled WGS sequence"/>
</dbReference>
<dbReference type="EMBL" id="QZCH01000052">
    <property type="protein sequence ID" value="RJG37353.1"/>
    <property type="molecule type" value="Genomic_DNA"/>
</dbReference>
<keyword evidence="2" id="KW-1185">Reference proteome</keyword>
<evidence type="ECO:0000313" key="2">
    <source>
        <dbReference type="Proteomes" id="UP000283255"/>
    </source>
</evidence>
<proteinExistence type="predicted"/>
<organism evidence="1 2">
    <name type="scientific">Motilimonas pumila</name>
    <dbReference type="NCBI Taxonomy" id="2303987"/>
    <lineage>
        <taxon>Bacteria</taxon>
        <taxon>Pseudomonadati</taxon>
        <taxon>Pseudomonadota</taxon>
        <taxon>Gammaproteobacteria</taxon>
        <taxon>Alteromonadales</taxon>
        <taxon>Alteromonadales genera incertae sedis</taxon>
        <taxon>Motilimonas</taxon>
    </lineage>
</organism>
<gene>
    <name evidence="1" type="ORF">D1Z90_19855</name>
</gene>
<name>A0A418Y9G6_9GAMM</name>
<dbReference type="AlphaFoldDB" id="A0A418Y9G6"/>
<accession>A0A418Y9G6</accession>